<dbReference type="Gene3D" id="3.30.70.100">
    <property type="match status" value="1"/>
</dbReference>
<sequence length="99" mass="11688">MENLERIITHAELTINPEFIDEVLIKAKTTRDEISLEEGTEIFKLTRKKDEPNTLVIFAVYKSKELYDWHLEQVYVKTFFSFLTNKLLEAPIANQLEEI</sequence>
<accession>A0A9Q3YXV3</accession>
<keyword evidence="3" id="KW-1185">Reference proteome</keyword>
<dbReference type="GO" id="GO:0004497">
    <property type="term" value="F:monooxygenase activity"/>
    <property type="evidence" value="ECO:0007669"/>
    <property type="project" value="UniProtKB-KW"/>
</dbReference>
<gene>
    <name evidence="2" type="ORF">LO744_12160</name>
</gene>
<organism evidence="2 3">
    <name type="scientific">Chryseobacterium turcicum</name>
    <dbReference type="NCBI Taxonomy" id="2898076"/>
    <lineage>
        <taxon>Bacteria</taxon>
        <taxon>Pseudomonadati</taxon>
        <taxon>Bacteroidota</taxon>
        <taxon>Flavobacteriia</taxon>
        <taxon>Flavobacteriales</taxon>
        <taxon>Weeksellaceae</taxon>
        <taxon>Chryseobacterium group</taxon>
        <taxon>Chryseobacterium</taxon>
    </lineage>
</organism>
<dbReference type="InterPro" id="IPR011008">
    <property type="entry name" value="Dimeric_a/b-barrel"/>
</dbReference>
<evidence type="ECO:0000259" key="1">
    <source>
        <dbReference type="PROSITE" id="PS51725"/>
    </source>
</evidence>
<evidence type="ECO:0000313" key="3">
    <source>
        <dbReference type="Proteomes" id="UP001108025"/>
    </source>
</evidence>
<feature type="domain" description="ABM" evidence="1">
    <location>
        <begin position="7"/>
        <end position="96"/>
    </location>
</feature>
<keyword evidence="2" id="KW-0560">Oxidoreductase</keyword>
<dbReference type="Proteomes" id="UP001108025">
    <property type="component" value="Unassembled WGS sequence"/>
</dbReference>
<dbReference type="InterPro" id="IPR007138">
    <property type="entry name" value="ABM_dom"/>
</dbReference>
<dbReference type="RefSeq" id="WP_230669617.1">
    <property type="nucleotide sequence ID" value="NZ_JAJNAY010000001.1"/>
</dbReference>
<evidence type="ECO:0000313" key="2">
    <source>
        <dbReference type="EMBL" id="MCD1117612.1"/>
    </source>
</evidence>
<proteinExistence type="predicted"/>
<dbReference type="AlphaFoldDB" id="A0A9Q3YXV3"/>
<protein>
    <submittedName>
        <fullName evidence="2">Antibiotic biosynthesis monooxygenase</fullName>
    </submittedName>
</protein>
<keyword evidence="2" id="KW-0503">Monooxygenase</keyword>
<dbReference type="SUPFAM" id="SSF54909">
    <property type="entry name" value="Dimeric alpha+beta barrel"/>
    <property type="match status" value="1"/>
</dbReference>
<dbReference type="Pfam" id="PF03992">
    <property type="entry name" value="ABM"/>
    <property type="match status" value="1"/>
</dbReference>
<dbReference type="PROSITE" id="PS51725">
    <property type="entry name" value="ABM"/>
    <property type="match status" value="1"/>
</dbReference>
<reference evidence="2" key="1">
    <citation type="submission" date="2021-11" db="EMBL/GenBank/DDBJ databases">
        <title>Description of novel Chryseobacterium species.</title>
        <authorList>
            <person name="Saticioglu I.B."/>
            <person name="Ay H."/>
            <person name="Altun S."/>
            <person name="Duman M."/>
        </authorList>
    </citation>
    <scope>NUCLEOTIDE SEQUENCE</scope>
    <source>
        <strain evidence="2">C-17</strain>
    </source>
</reference>
<name>A0A9Q3YXV3_9FLAO</name>
<comment type="caution">
    <text evidence="2">The sequence shown here is derived from an EMBL/GenBank/DDBJ whole genome shotgun (WGS) entry which is preliminary data.</text>
</comment>
<dbReference type="EMBL" id="JAJNAY010000001">
    <property type="protein sequence ID" value="MCD1117612.1"/>
    <property type="molecule type" value="Genomic_DNA"/>
</dbReference>